<dbReference type="GO" id="GO:0006508">
    <property type="term" value="P:proteolysis"/>
    <property type="evidence" value="ECO:0007669"/>
    <property type="project" value="InterPro"/>
</dbReference>
<dbReference type="Proteomes" id="UP000000539">
    <property type="component" value="Chromosome 24"/>
</dbReference>
<evidence type="ECO:0000259" key="5">
    <source>
        <dbReference type="PROSITE" id="PS50215"/>
    </source>
</evidence>
<comment type="caution">
    <text evidence="2">Lacks conserved residue(s) required for the propagation of feature annotation.</text>
</comment>
<evidence type="ECO:0000256" key="2">
    <source>
        <dbReference type="PROSITE-ProRule" id="PRU00276"/>
    </source>
</evidence>
<feature type="signal peptide" evidence="4">
    <location>
        <begin position="1"/>
        <end position="38"/>
    </location>
</feature>
<gene>
    <name evidence="6" type="primary">ADAMTS8</name>
</gene>
<reference evidence="6" key="3">
    <citation type="submission" date="2025-09" db="UniProtKB">
        <authorList>
            <consortium name="Ensembl"/>
        </authorList>
    </citation>
    <scope>IDENTIFICATION</scope>
    <source>
        <strain evidence="6">broiler</strain>
    </source>
</reference>
<accession>A0A8V0ZTK0</accession>
<proteinExistence type="predicted"/>
<dbReference type="InterPro" id="IPR024079">
    <property type="entry name" value="MetalloPept_cat_dom_sf"/>
</dbReference>
<dbReference type="SUPFAM" id="SSF55486">
    <property type="entry name" value="Metalloproteases ('zincins'), catalytic domain"/>
    <property type="match status" value="1"/>
</dbReference>
<dbReference type="InterPro" id="IPR002870">
    <property type="entry name" value="Peptidase_M12B_N"/>
</dbReference>
<reference evidence="6" key="2">
    <citation type="submission" date="2025-08" db="UniProtKB">
        <authorList>
            <consortium name="Ensembl"/>
        </authorList>
    </citation>
    <scope>IDENTIFICATION</scope>
    <source>
        <strain evidence="6">broiler</strain>
    </source>
</reference>
<feature type="domain" description="Peptidase M12B" evidence="5">
    <location>
        <begin position="188"/>
        <end position="289"/>
    </location>
</feature>
<dbReference type="Ensembl" id="ENSGALT00010055882.1">
    <property type="protein sequence ID" value="ENSGALP00010033831.1"/>
    <property type="gene ID" value="ENSGALG00010022959.1"/>
</dbReference>
<sequence>RGPGGAGMGRRALLGGRAPLHLLLLCHAWALPPPPREAQPLLPARLPAPPGQLALRLAAFGRAVVLRLRPDASFLAPRLRLQRLGGRRPPGRAAPRRGCFYAGTVEGRPDAPAVLSRCGAGLRAAFLLDGAAYALQPLGPPAPGPPWRRPHRLQRRAAPPAPTRARPRPEAAPGQPLRRARRFVSEARYVETLLVADASMVRFYGEDVEVRNHILTLMSMAARIYKHPSLKNAISLVVVKVLVVDEEAAGPEVSDNGGLTLRNFCSWQQQFNPPSDRHPEHYDTAILLTRQVWAHCQHLRSGCHPLQC</sequence>
<dbReference type="Pfam" id="PF01421">
    <property type="entry name" value="Reprolysin"/>
    <property type="match status" value="1"/>
</dbReference>
<keyword evidence="7" id="KW-1185">Reference proteome</keyword>
<reference evidence="6" key="1">
    <citation type="submission" date="2020-11" db="EMBL/GenBank/DDBJ databases">
        <title>Gallus gallus (Chicken) genome, bGalGal1, GRCg7b, maternal haplotype autosomes + Z &amp; W.</title>
        <authorList>
            <person name="Warren W."/>
            <person name="Formenti G."/>
            <person name="Fedrigo O."/>
            <person name="Haase B."/>
            <person name="Mountcastle J."/>
            <person name="Balacco J."/>
            <person name="Tracey A."/>
            <person name="Schneider V."/>
            <person name="Okimoto R."/>
            <person name="Cheng H."/>
            <person name="Hawken R."/>
            <person name="Howe K."/>
            <person name="Jarvis E.D."/>
        </authorList>
    </citation>
    <scope>NUCLEOTIDE SEQUENCE [LARGE SCALE GENOMIC DNA]</scope>
    <source>
        <strain evidence="6">Broiler</strain>
    </source>
</reference>
<dbReference type="AlphaFoldDB" id="A0A8V0ZTK0"/>
<dbReference type="PROSITE" id="PS50215">
    <property type="entry name" value="ADAM_MEPRO"/>
    <property type="match status" value="1"/>
</dbReference>
<evidence type="ECO:0000256" key="3">
    <source>
        <dbReference type="SAM" id="MobiDB-lite"/>
    </source>
</evidence>
<keyword evidence="1" id="KW-1015">Disulfide bond</keyword>
<keyword evidence="4" id="KW-0732">Signal</keyword>
<dbReference type="PANTHER" id="PTHR11905:SF256">
    <property type="entry name" value="PEPTIDASE M12B DOMAIN-CONTAINING PROTEIN"/>
    <property type="match status" value="1"/>
</dbReference>
<evidence type="ECO:0000313" key="6">
    <source>
        <dbReference type="Ensembl" id="ENSGALP00010033831.1"/>
    </source>
</evidence>
<dbReference type="GeneTree" id="ENSGT00940000159642"/>
<feature type="region of interest" description="Disordered" evidence="3">
    <location>
        <begin position="139"/>
        <end position="177"/>
    </location>
</feature>
<evidence type="ECO:0000256" key="4">
    <source>
        <dbReference type="SAM" id="SignalP"/>
    </source>
</evidence>
<dbReference type="GO" id="GO:0004222">
    <property type="term" value="F:metalloendopeptidase activity"/>
    <property type="evidence" value="ECO:0007669"/>
    <property type="project" value="InterPro"/>
</dbReference>
<dbReference type="InterPro" id="IPR001590">
    <property type="entry name" value="Peptidase_M12B"/>
</dbReference>
<dbReference type="OrthoDB" id="412680at2759"/>
<dbReference type="Gene3D" id="3.40.390.10">
    <property type="entry name" value="Collagenase (Catalytic Domain)"/>
    <property type="match status" value="1"/>
</dbReference>
<name>A0A8V0ZTK0_CHICK</name>
<feature type="chain" id="PRO_5036505717" evidence="4">
    <location>
        <begin position="39"/>
        <end position="308"/>
    </location>
</feature>
<protein>
    <submittedName>
        <fullName evidence="6">ADAM metallopeptidase with thrombospondin type 1 motif 8</fullName>
    </submittedName>
</protein>
<evidence type="ECO:0000256" key="1">
    <source>
        <dbReference type="ARBA" id="ARBA00023157"/>
    </source>
</evidence>
<dbReference type="Pfam" id="PF01562">
    <property type="entry name" value="Pep_M12B_propep"/>
    <property type="match status" value="1"/>
</dbReference>
<organism evidence="6 7">
    <name type="scientific">Gallus gallus</name>
    <name type="common">Chicken</name>
    <dbReference type="NCBI Taxonomy" id="9031"/>
    <lineage>
        <taxon>Eukaryota</taxon>
        <taxon>Metazoa</taxon>
        <taxon>Chordata</taxon>
        <taxon>Craniata</taxon>
        <taxon>Vertebrata</taxon>
        <taxon>Euteleostomi</taxon>
        <taxon>Archelosauria</taxon>
        <taxon>Archosauria</taxon>
        <taxon>Dinosauria</taxon>
        <taxon>Saurischia</taxon>
        <taxon>Theropoda</taxon>
        <taxon>Coelurosauria</taxon>
        <taxon>Aves</taxon>
        <taxon>Neognathae</taxon>
        <taxon>Galloanserae</taxon>
        <taxon>Galliformes</taxon>
        <taxon>Phasianidae</taxon>
        <taxon>Phasianinae</taxon>
        <taxon>Gallus</taxon>
    </lineage>
</organism>
<dbReference type="PANTHER" id="PTHR11905">
    <property type="entry name" value="ADAM A DISINTEGRIN AND METALLOPROTEASE DOMAIN"/>
    <property type="match status" value="1"/>
</dbReference>
<evidence type="ECO:0000313" key="7">
    <source>
        <dbReference type="Proteomes" id="UP000000539"/>
    </source>
</evidence>